<keyword evidence="2" id="KW-1133">Transmembrane helix</keyword>
<feature type="region of interest" description="Disordered" evidence="1">
    <location>
        <begin position="1"/>
        <end position="23"/>
    </location>
</feature>
<evidence type="ECO:0000256" key="1">
    <source>
        <dbReference type="SAM" id="MobiDB-lite"/>
    </source>
</evidence>
<evidence type="ECO:0000313" key="4">
    <source>
        <dbReference type="Proteomes" id="UP000703269"/>
    </source>
</evidence>
<proteinExistence type="predicted"/>
<dbReference type="EMBL" id="BPQB01000074">
    <property type="protein sequence ID" value="GJE97583.1"/>
    <property type="molecule type" value="Genomic_DNA"/>
</dbReference>
<sequence>MPAHDSEYTPLAQDDVEKVPDSPSWGVVRDYRPASSLSIWTIILVTLVVAINIACMATTWSRVEKVYAGLHEMLDFRDTRDLWRPNTNSYYGE</sequence>
<evidence type="ECO:0000256" key="2">
    <source>
        <dbReference type="SAM" id="Phobius"/>
    </source>
</evidence>
<dbReference type="OrthoDB" id="10391742at2759"/>
<feature type="transmembrane region" description="Helical" evidence="2">
    <location>
        <begin position="37"/>
        <end position="57"/>
    </location>
</feature>
<accession>A0A9P3GMB9</accession>
<keyword evidence="2" id="KW-0812">Transmembrane</keyword>
<dbReference type="AlphaFoldDB" id="A0A9P3GMB9"/>
<dbReference type="Proteomes" id="UP000703269">
    <property type="component" value="Unassembled WGS sequence"/>
</dbReference>
<gene>
    <name evidence="3" type="ORF">PsYK624_138040</name>
</gene>
<protein>
    <submittedName>
        <fullName evidence="3">Uncharacterized protein</fullName>
    </submittedName>
</protein>
<name>A0A9P3GMB9_9APHY</name>
<reference evidence="3 4" key="1">
    <citation type="submission" date="2021-08" db="EMBL/GenBank/DDBJ databases">
        <title>Draft Genome Sequence of Phanerochaete sordida strain YK-624.</title>
        <authorList>
            <person name="Mori T."/>
            <person name="Dohra H."/>
            <person name="Suzuki T."/>
            <person name="Kawagishi H."/>
            <person name="Hirai H."/>
        </authorList>
    </citation>
    <scope>NUCLEOTIDE SEQUENCE [LARGE SCALE GENOMIC DNA]</scope>
    <source>
        <strain evidence="3 4">YK-624</strain>
    </source>
</reference>
<keyword evidence="2" id="KW-0472">Membrane</keyword>
<comment type="caution">
    <text evidence="3">The sequence shown here is derived from an EMBL/GenBank/DDBJ whole genome shotgun (WGS) entry which is preliminary data.</text>
</comment>
<organism evidence="3 4">
    <name type="scientific">Phanerochaete sordida</name>
    <dbReference type="NCBI Taxonomy" id="48140"/>
    <lineage>
        <taxon>Eukaryota</taxon>
        <taxon>Fungi</taxon>
        <taxon>Dikarya</taxon>
        <taxon>Basidiomycota</taxon>
        <taxon>Agaricomycotina</taxon>
        <taxon>Agaricomycetes</taxon>
        <taxon>Polyporales</taxon>
        <taxon>Phanerochaetaceae</taxon>
        <taxon>Phanerochaete</taxon>
    </lineage>
</organism>
<keyword evidence="4" id="KW-1185">Reference proteome</keyword>
<evidence type="ECO:0000313" key="3">
    <source>
        <dbReference type="EMBL" id="GJE97583.1"/>
    </source>
</evidence>